<comment type="cofactor">
    <cofactor evidence="1 8">
        <name>FAD</name>
        <dbReference type="ChEBI" id="CHEBI:57692"/>
    </cofactor>
</comment>
<dbReference type="EMBL" id="KQ085918">
    <property type="protein sequence ID" value="KLO16277.1"/>
    <property type="molecule type" value="Genomic_DNA"/>
</dbReference>
<name>A0A0H2RXC7_9AGAM</name>
<protein>
    <submittedName>
        <fullName evidence="13">Alcohol oxidase</fullName>
    </submittedName>
</protein>
<evidence type="ECO:0000256" key="8">
    <source>
        <dbReference type="PIRSR" id="PIRSR000137-2"/>
    </source>
</evidence>
<feature type="active site" description="Proton acceptor" evidence="7">
    <location>
        <position position="622"/>
    </location>
</feature>
<evidence type="ECO:0000256" key="4">
    <source>
        <dbReference type="ARBA" id="ARBA00022729"/>
    </source>
</evidence>
<keyword evidence="4 10" id="KW-0732">Signal</keyword>
<gene>
    <name evidence="13" type="ORF">SCHPADRAFT_823521</name>
</gene>
<keyword evidence="3 9" id="KW-0285">Flavoprotein</keyword>
<keyword evidence="14" id="KW-1185">Reference proteome</keyword>
<dbReference type="AlphaFoldDB" id="A0A0H2RXC7"/>
<dbReference type="Gene3D" id="4.10.450.10">
    <property type="entry name" value="Glucose Oxidase, domain 2"/>
    <property type="match status" value="1"/>
</dbReference>
<dbReference type="InterPro" id="IPR036188">
    <property type="entry name" value="FAD/NAD-bd_sf"/>
</dbReference>
<dbReference type="SUPFAM" id="SSF51905">
    <property type="entry name" value="FAD/NAD(P)-binding domain"/>
    <property type="match status" value="1"/>
</dbReference>
<keyword evidence="6" id="KW-0560">Oxidoreductase</keyword>
<accession>A0A0H2RXC7</accession>
<dbReference type="InterPro" id="IPR007867">
    <property type="entry name" value="GMC_OxRtase_C"/>
</dbReference>
<dbReference type="InParanoid" id="A0A0H2RXC7"/>
<dbReference type="STRING" id="27342.A0A0H2RXC7"/>
<evidence type="ECO:0000256" key="1">
    <source>
        <dbReference type="ARBA" id="ARBA00001974"/>
    </source>
</evidence>
<keyword evidence="5 8" id="KW-0274">FAD</keyword>
<feature type="domain" description="Glucose-methanol-choline oxidoreductase N-terminal" evidence="12">
    <location>
        <begin position="327"/>
        <end position="341"/>
    </location>
</feature>
<dbReference type="Gene3D" id="3.30.560.10">
    <property type="entry name" value="Glucose Oxidase, domain 3"/>
    <property type="match status" value="1"/>
</dbReference>
<dbReference type="Gene3D" id="3.50.50.60">
    <property type="entry name" value="FAD/NAD(P)-binding domain"/>
    <property type="match status" value="1"/>
</dbReference>
<feature type="signal peptide" evidence="10">
    <location>
        <begin position="1"/>
        <end position="22"/>
    </location>
</feature>
<dbReference type="Pfam" id="PF05199">
    <property type="entry name" value="GMC_oxred_C"/>
    <property type="match status" value="1"/>
</dbReference>
<feature type="chain" id="PRO_5005202063" evidence="10">
    <location>
        <begin position="23"/>
        <end position="652"/>
    </location>
</feature>
<dbReference type="GO" id="GO:0016614">
    <property type="term" value="F:oxidoreductase activity, acting on CH-OH group of donors"/>
    <property type="evidence" value="ECO:0007669"/>
    <property type="project" value="InterPro"/>
</dbReference>
<evidence type="ECO:0000259" key="12">
    <source>
        <dbReference type="PROSITE" id="PS00624"/>
    </source>
</evidence>
<sequence length="652" mass="70443">MTFFNLSTTLFISSLVSLAASASQVVFSNSADNLRQFGLSRDPLSAANQTFDYIIVGGGLTGLTVAGRLSEDPSVTVLVIEAGEDQRKNSTVYDIYNYGDAISDKSNLLWHFPTDQGRGMLGGKTLGGGSSINGATWTRGAKVQYDAMQSLLEDSEASVGWNFEKFFPYMKKAEGFTAPNEEQKLKGANSIPNYHGNTGPVQVGFPKEMFGGPQQHAFVESVRNLTKIPLSMDLNGGYPTSVSFVPNSINSHEWDHRSSSAESHLTPVQNQRHGWLTLVSHRVTKIILNGTAPEVEATGVEFKSESKGKDGPSFKAFAQREVILAAGAIHTPQLLQLSGIGNSSLLSKKPFEIKTFVDLPTVGRNLQEQPFNALGHSPSDSNKFDPMGRGPSDCIAFPSINQLFTNGAGANSDTAAEDVKNRIRTQLSTWAASQAGHALSADALAEIYKIQADLIVNKSVPVIEMFYDTGYPDKYGIMMWSLLPFSRGSVTIKSLNPFEEPQSDVNYFSVDVDLEIQVAGARLSRRVLNGTSFKGMTAGETYPGITKVPADNSISGTDEQWRSWIKSAPSNGGFNPVSHPVGTAAMMKRSLGGVVDARLKVYDTLNLRVVDASILPLQISAHLSSTLYGVAEKAADMIKEDNKAFTAERLGI</sequence>
<dbReference type="SUPFAM" id="SSF54373">
    <property type="entry name" value="FAD-linked reductases, C-terminal domain"/>
    <property type="match status" value="1"/>
</dbReference>
<dbReference type="PROSITE" id="PS00623">
    <property type="entry name" value="GMC_OXRED_1"/>
    <property type="match status" value="1"/>
</dbReference>
<organism evidence="13 14">
    <name type="scientific">Schizopora paradoxa</name>
    <dbReference type="NCBI Taxonomy" id="27342"/>
    <lineage>
        <taxon>Eukaryota</taxon>
        <taxon>Fungi</taxon>
        <taxon>Dikarya</taxon>
        <taxon>Basidiomycota</taxon>
        <taxon>Agaricomycotina</taxon>
        <taxon>Agaricomycetes</taxon>
        <taxon>Hymenochaetales</taxon>
        <taxon>Schizoporaceae</taxon>
        <taxon>Schizopora</taxon>
    </lineage>
</organism>
<evidence type="ECO:0000256" key="3">
    <source>
        <dbReference type="ARBA" id="ARBA00022630"/>
    </source>
</evidence>
<evidence type="ECO:0000259" key="11">
    <source>
        <dbReference type="PROSITE" id="PS00623"/>
    </source>
</evidence>
<evidence type="ECO:0000256" key="9">
    <source>
        <dbReference type="RuleBase" id="RU003968"/>
    </source>
</evidence>
<dbReference type="Pfam" id="PF00732">
    <property type="entry name" value="GMC_oxred_N"/>
    <property type="match status" value="1"/>
</dbReference>
<dbReference type="PROSITE" id="PS00624">
    <property type="entry name" value="GMC_OXRED_2"/>
    <property type="match status" value="1"/>
</dbReference>
<evidence type="ECO:0000256" key="7">
    <source>
        <dbReference type="PIRSR" id="PIRSR000137-1"/>
    </source>
</evidence>
<dbReference type="InterPro" id="IPR012132">
    <property type="entry name" value="GMC_OxRdtase"/>
</dbReference>
<dbReference type="InterPro" id="IPR000172">
    <property type="entry name" value="GMC_OxRdtase_N"/>
</dbReference>
<dbReference type="GO" id="GO:0050660">
    <property type="term" value="F:flavin adenine dinucleotide binding"/>
    <property type="evidence" value="ECO:0007669"/>
    <property type="project" value="InterPro"/>
</dbReference>
<feature type="active site" description="Proton donor" evidence="7">
    <location>
        <position position="579"/>
    </location>
</feature>
<dbReference type="Proteomes" id="UP000053477">
    <property type="component" value="Unassembled WGS sequence"/>
</dbReference>
<dbReference type="PANTHER" id="PTHR11552">
    <property type="entry name" value="GLUCOSE-METHANOL-CHOLINE GMC OXIDOREDUCTASE"/>
    <property type="match status" value="1"/>
</dbReference>
<evidence type="ECO:0000256" key="6">
    <source>
        <dbReference type="ARBA" id="ARBA00023002"/>
    </source>
</evidence>
<proteinExistence type="inferred from homology"/>
<dbReference type="InterPro" id="IPR027424">
    <property type="entry name" value="Glucose_Oxidase_domain_2"/>
</dbReference>
<evidence type="ECO:0000256" key="2">
    <source>
        <dbReference type="ARBA" id="ARBA00010790"/>
    </source>
</evidence>
<evidence type="ECO:0000313" key="14">
    <source>
        <dbReference type="Proteomes" id="UP000053477"/>
    </source>
</evidence>
<comment type="similarity">
    <text evidence="2 9">Belongs to the GMC oxidoreductase family.</text>
</comment>
<feature type="binding site" evidence="8">
    <location>
        <position position="283"/>
    </location>
    <ligand>
        <name>FAD</name>
        <dbReference type="ChEBI" id="CHEBI:57692"/>
    </ligand>
</feature>
<feature type="domain" description="Glucose-methanol-choline oxidoreductase N-terminal" evidence="11">
    <location>
        <begin position="123"/>
        <end position="146"/>
    </location>
</feature>
<evidence type="ECO:0000256" key="5">
    <source>
        <dbReference type="ARBA" id="ARBA00022827"/>
    </source>
</evidence>
<evidence type="ECO:0000256" key="10">
    <source>
        <dbReference type="SAM" id="SignalP"/>
    </source>
</evidence>
<dbReference type="PIRSF" id="PIRSF000137">
    <property type="entry name" value="Alcohol_oxidase"/>
    <property type="match status" value="1"/>
</dbReference>
<reference evidence="13 14" key="1">
    <citation type="submission" date="2015-04" db="EMBL/GenBank/DDBJ databases">
        <title>Complete genome sequence of Schizopora paradoxa KUC8140, a cosmopolitan wood degrader in East Asia.</title>
        <authorList>
            <consortium name="DOE Joint Genome Institute"/>
            <person name="Min B."/>
            <person name="Park H."/>
            <person name="Jang Y."/>
            <person name="Kim J.-J."/>
            <person name="Kim K.H."/>
            <person name="Pangilinan J."/>
            <person name="Lipzen A."/>
            <person name="Riley R."/>
            <person name="Grigoriev I.V."/>
            <person name="Spatafora J.W."/>
            <person name="Choi I.-G."/>
        </authorList>
    </citation>
    <scope>NUCLEOTIDE SEQUENCE [LARGE SCALE GENOMIC DNA]</scope>
    <source>
        <strain evidence="13 14">KUC8140</strain>
    </source>
</reference>
<dbReference type="PANTHER" id="PTHR11552:SF201">
    <property type="entry name" value="GLUCOSE-METHANOL-CHOLINE OXIDOREDUCTASE N-TERMINAL DOMAIN-CONTAINING PROTEIN"/>
    <property type="match status" value="1"/>
</dbReference>
<dbReference type="OrthoDB" id="269227at2759"/>
<evidence type="ECO:0000313" key="13">
    <source>
        <dbReference type="EMBL" id="KLO16277.1"/>
    </source>
</evidence>